<dbReference type="AlphaFoldDB" id="A0A354M2B5"/>
<dbReference type="SUPFAM" id="SSF52833">
    <property type="entry name" value="Thioredoxin-like"/>
    <property type="match status" value="1"/>
</dbReference>
<proteinExistence type="predicted"/>
<dbReference type="EMBL" id="DNWC01000086">
    <property type="protein sequence ID" value="HBJ08654.1"/>
    <property type="molecule type" value="Genomic_DNA"/>
</dbReference>
<protein>
    <recommendedName>
        <fullName evidence="1">Thioredoxin domain-containing protein</fullName>
    </recommendedName>
</protein>
<dbReference type="InterPro" id="IPR013766">
    <property type="entry name" value="Thioredoxin_domain"/>
</dbReference>
<dbReference type="Proteomes" id="UP000262954">
    <property type="component" value="Unassembled WGS sequence"/>
</dbReference>
<gene>
    <name evidence="2" type="ORF">DDY73_06570</name>
</gene>
<dbReference type="InterPro" id="IPR036249">
    <property type="entry name" value="Thioredoxin-like_sf"/>
</dbReference>
<feature type="domain" description="Thioredoxin" evidence="1">
    <location>
        <begin position="263"/>
        <end position="401"/>
    </location>
</feature>
<dbReference type="PANTHER" id="PTHR42852">
    <property type="entry name" value="THIOL:DISULFIDE INTERCHANGE PROTEIN DSBE"/>
    <property type="match status" value="1"/>
</dbReference>
<evidence type="ECO:0000313" key="2">
    <source>
        <dbReference type="EMBL" id="HBJ08654.1"/>
    </source>
</evidence>
<dbReference type="GO" id="GO:0016491">
    <property type="term" value="F:oxidoreductase activity"/>
    <property type="evidence" value="ECO:0007669"/>
    <property type="project" value="InterPro"/>
</dbReference>
<evidence type="ECO:0000259" key="1">
    <source>
        <dbReference type="PROSITE" id="PS51352"/>
    </source>
</evidence>
<sequence length="401" mass="46125">MIKKITCLIGISFYFITVFSETNQVSQIISRLNQIEHYRGEALFRVTLPMTDEEVEYKLSLQYQKNPADTLYGYSYFIDLTSESNPAINGNFIYYGSGNYYNFSNHRLREYHAEEDPAPFYDKMNNKSELPGIHRSGLFIEEFPMEIASRLQKSLNNPENRIQTYSDTLINNRKCNALYIDEYINGETIRSSVYIFDSESGTPIFKEIENNPGHLGSQTVTVKYISSDIKTPFPNNFFSEENFIKQKGNIIAPFRSNYFKAQNLAGKTAPNFSLPLLNNEKRFDLSEYEDRTLILAFVDTTSSFCKKTLDCAKYFSDNKSLLWITLLSEKNSDDLIKYQEENVLPGIVICDAQNIAAQYGIANYPTLFVISPEKRIIGVQIGYDPDMVQNLQQILETNIKD</sequence>
<reference evidence="2 3" key="1">
    <citation type="journal article" date="2018" name="Nat. Biotechnol.">
        <title>A standardized bacterial taxonomy based on genome phylogeny substantially revises the tree of life.</title>
        <authorList>
            <person name="Parks D.H."/>
            <person name="Chuvochina M."/>
            <person name="Waite D.W."/>
            <person name="Rinke C."/>
            <person name="Skarshewski A."/>
            <person name="Chaumeil P.A."/>
            <person name="Hugenholtz P."/>
        </authorList>
    </citation>
    <scope>NUCLEOTIDE SEQUENCE [LARGE SCALE GENOMIC DNA]</scope>
    <source>
        <strain evidence="2">UBA11482</strain>
    </source>
</reference>
<dbReference type="InterPro" id="IPR000866">
    <property type="entry name" value="AhpC/TSA"/>
</dbReference>
<organism evidence="2 3">
    <name type="scientific">Coprobacter fastidiosus</name>
    <dbReference type="NCBI Taxonomy" id="1099853"/>
    <lineage>
        <taxon>Bacteria</taxon>
        <taxon>Pseudomonadati</taxon>
        <taxon>Bacteroidota</taxon>
        <taxon>Bacteroidia</taxon>
        <taxon>Bacteroidales</taxon>
        <taxon>Barnesiellaceae</taxon>
        <taxon>Coprobacter</taxon>
    </lineage>
</organism>
<dbReference type="Pfam" id="PF00578">
    <property type="entry name" value="AhpC-TSA"/>
    <property type="match status" value="1"/>
</dbReference>
<dbReference type="RefSeq" id="WP_022390708.1">
    <property type="nucleotide sequence ID" value="NZ_JAQDEG010000016.1"/>
</dbReference>
<dbReference type="GO" id="GO:0016209">
    <property type="term" value="F:antioxidant activity"/>
    <property type="evidence" value="ECO:0007669"/>
    <property type="project" value="InterPro"/>
</dbReference>
<dbReference type="PANTHER" id="PTHR42852:SF13">
    <property type="entry name" value="PROTEIN DIPZ"/>
    <property type="match status" value="1"/>
</dbReference>
<dbReference type="Gene3D" id="3.40.30.10">
    <property type="entry name" value="Glutaredoxin"/>
    <property type="match status" value="1"/>
</dbReference>
<name>A0A354M2B5_9BACT</name>
<evidence type="ECO:0000313" key="3">
    <source>
        <dbReference type="Proteomes" id="UP000262954"/>
    </source>
</evidence>
<accession>A0A354M2B5</accession>
<comment type="caution">
    <text evidence="2">The sequence shown here is derived from an EMBL/GenBank/DDBJ whole genome shotgun (WGS) entry which is preliminary data.</text>
</comment>
<dbReference type="InterPro" id="IPR050553">
    <property type="entry name" value="Thioredoxin_ResA/DsbE_sf"/>
</dbReference>
<dbReference type="PROSITE" id="PS51352">
    <property type="entry name" value="THIOREDOXIN_2"/>
    <property type="match status" value="1"/>
</dbReference>